<comment type="caution">
    <text evidence="6">The sequence shown here is derived from an EMBL/GenBank/DDBJ whole genome shotgun (WGS) entry which is preliminary data.</text>
</comment>
<dbReference type="Pfam" id="PF22725">
    <property type="entry name" value="GFO_IDH_MocA_C3"/>
    <property type="match status" value="1"/>
</dbReference>
<dbReference type="InterPro" id="IPR050984">
    <property type="entry name" value="Gfo/Idh/MocA_domain"/>
</dbReference>
<dbReference type="PANTHER" id="PTHR22604:SF105">
    <property type="entry name" value="TRANS-1,2-DIHYDROBENZENE-1,2-DIOL DEHYDROGENASE"/>
    <property type="match status" value="1"/>
</dbReference>
<evidence type="ECO:0000256" key="1">
    <source>
        <dbReference type="ARBA" id="ARBA00010928"/>
    </source>
</evidence>
<evidence type="ECO:0000313" key="6">
    <source>
        <dbReference type="EMBL" id="ROR96236.1"/>
    </source>
</evidence>
<protein>
    <submittedName>
        <fullName evidence="6">Putative dehydrogenase</fullName>
    </submittedName>
</protein>
<evidence type="ECO:0000259" key="5">
    <source>
        <dbReference type="Pfam" id="PF22725"/>
    </source>
</evidence>
<dbReference type="Pfam" id="PF01408">
    <property type="entry name" value="GFO_IDH_MocA"/>
    <property type="match status" value="1"/>
</dbReference>
<gene>
    <name evidence="6" type="ORF">EDD28_0815</name>
</gene>
<evidence type="ECO:0000259" key="4">
    <source>
        <dbReference type="Pfam" id="PF01408"/>
    </source>
</evidence>
<dbReference type="OrthoDB" id="9815825at2"/>
<dbReference type="InterPro" id="IPR036291">
    <property type="entry name" value="NAD(P)-bd_dom_sf"/>
</dbReference>
<keyword evidence="7" id="KW-1185">Reference proteome</keyword>
<name>A0A3N2D8W9_9MICO</name>
<dbReference type="GO" id="GO:0016491">
    <property type="term" value="F:oxidoreductase activity"/>
    <property type="evidence" value="ECO:0007669"/>
    <property type="project" value="UniProtKB-KW"/>
</dbReference>
<dbReference type="SUPFAM" id="SSF51735">
    <property type="entry name" value="NAD(P)-binding Rossmann-fold domains"/>
    <property type="match status" value="1"/>
</dbReference>
<accession>A0A3N2D8W9</accession>
<dbReference type="RefSeq" id="WP_123738447.1">
    <property type="nucleotide sequence ID" value="NZ_RKHQ01000001.1"/>
</dbReference>
<dbReference type="InterPro" id="IPR000683">
    <property type="entry name" value="Gfo/Idh/MocA-like_OxRdtase_N"/>
</dbReference>
<dbReference type="EMBL" id="RKHQ01000001">
    <property type="protein sequence ID" value="ROR96236.1"/>
    <property type="molecule type" value="Genomic_DNA"/>
</dbReference>
<dbReference type="AlphaFoldDB" id="A0A3N2D8W9"/>
<reference evidence="6 7" key="1">
    <citation type="submission" date="2018-11" db="EMBL/GenBank/DDBJ databases">
        <title>Sequencing the genomes of 1000 actinobacteria strains.</title>
        <authorList>
            <person name="Klenk H.-P."/>
        </authorList>
    </citation>
    <scope>NUCLEOTIDE SEQUENCE [LARGE SCALE GENOMIC DNA]</scope>
    <source>
        <strain evidence="6 7">DSM 13521</strain>
    </source>
</reference>
<comment type="similarity">
    <text evidence="1">Belongs to the Gfo/Idh/MocA family.</text>
</comment>
<proteinExistence type="inferred from homology"/>
<dbReference type="Gene3D" id="3.30.360.10">
    <property type="entry name" value="Dihydrodipicolinate Reductase, domain 2"/>
    <property type="match status" value="1"/>
</dbReference>
<sequence length="352" mass="36123">MTTPTPPTRPEPTRLRWAVLGPGVIARDFLVGLRASSRGTLHAVGSRSPERAAAFAAENGAPVSGTYEEVVVHDDVDAVYVATVNSTHLRLVEASLAAGKAVLCEKPLTPSLADSSAMLEAVARSGVPFLEAFKYRFGPLADRLRELLADGAIGEVHLVDAAFGGRDTRGVGRLYDPALGGGAILDVGAYPASFAVGVATASGAVAADLSGVDGLAAADAVDVAVLSRAGIVGETGVDLHASVALGIGSLTATLRTSVRSDLDGAVAIHGSHGSIEVPDVWGSRTGSGDRLVLRRVGRDVEEVRVPVVQPMAAEADAVAVALATGAVEAPEMTWGESLFTARVLEAWRRALD</sequence>
<dbReference type="InterPro" id="IPR055170">
    <property type="entry name" value="GFO_IDH_MocA-like_dom"/>
</dbReference>
<dbReference type="GO" id="GO:0000166">
    <property type="term" value="F:nucleotide binding"/>
    <property type="evidence" value="ECO:0007669"/>
    <property type="project" value="InterPro"/>
</dbReference>
<keyword evidence="3" id="KW-0520">NAD</keyword>
<evidence type="ECO:0000256" key="2">
    <source>
        <dbReference type="ARBA" id="ARBA00023002"/>
    </source>
</evidence>
<evidence type="ECO:0000256" key="3">
    <source>
        <dbReference type="ARBA" id="ARBA00023027"/>
    </source>
</evidence>
<feature type="domain" description="Gfo/Idh/MocA-like oxidoreductase N-terminal" evidence="4">
    <location>
        <begin position="15"/>
        <end position="129"/>
    </location>
</feature>
<keyword evidence="2" id="KW-0560">Oxidoreductase</keyword>
<dbReference type="Proteomes" id="UP000275356">
    <property type="component" value="Unassembled WGS sequence"/>
</dbReference>
<evidence type="ECO:0000313" key="7">
    <source>
        <dbReference type="Proteomes" id="UP000275356"/>
    </source>
</evidence>
<dbReference type="PANTHER" id="PTHR22604">
    <property type="entry name" value="OXIDOREDUCTASES"/>
    <property type="match status" value="1"/>
</dbReference>
<dbReference type="SUPFAM" id="SSF55347">
    <property type="entry name" value="Glyceraldehyde-3-phosphate dehydrogenase-like, C-terminal domain"/>
    <property type="match status" value="1"/>
</dbReference>
<organism evidence="6 7">
    <name type="scientific">Salana multivorans</name>
    <dbReference type="NCBI Taxonomy" id="120377"/>
    <lineage>
        <taxon>Bacteria</taxon>
        <taxon>Bacillati</taxon>
        <taxon>Actinomycetota</taxon>
        <taxon>Actinomycetes</taxon>
        <taxon>Micrococcales</taxon>
        <taxon>Beutenbergiaceae</taxon>
        <taxon>Salana</taxon>
    </lineage>
</organism>
<dbReference type="Gene3D" id="3.40.50.720">
    <property type="entry name" value="NAD(P)-binding Rossmann-like Domain"/>
    <property type="match status" value="1"/>
</dbReference>
<feature type="domain" description="GFO/IDH/MocA-like oxidoreductase" evidence="5">
    <location>
        <begin position="143"/>
        <end position="276"/>
    </location>
</feature>